<dbReference type="Proteomes" id="UP001595420">
    <property type="component" value="Unassembled WGS sequence"/>
</dbReference>
<accession>A0ABV7BU37</accession>
<evidence type="ECO:0000313" key="3">
    <source>
        <dbReference type="Proteomes" id="UP001595420"/>
    </source>
</evidence>
<sequence length="217" mass="23297">MSEHETLRALAPADNSPEAIRAAIAKAEAEHAESLRRVAEAQAALPDLLLRGSDAQVTAAEAEASALQRQADRVAVFLRVLCERLAQAEIDAGAAAAQRRKTEVLDAINDANGLAEAFATWMREEYPRLANAIIEGMKVEERAMEAFKRAVSLRRSRAAEIAGMDLPNLRTAGEILGNPRGGGWPVSNELVLPGLRGEGPMGPGVPLWQPARTRGYC</sequence>
<keyword evidence="3" id="KW-1185">Reference proteome</keyword>
<organism evidence="2 3">
    <name type="scientific">Falsiroseomonas tokyonensis</name>
    <dbReference type="NCBI Taxonomy" id="430521"/>
    <lineage>
        <taxon>Bacteria</taxon>
        <taxon>Pseudomonadati</taxon>
        <taxon>Pseudomonadota</taxon>
        <taxon>Alphaproteobacteria</taxon>
        <taxon>Acetobacterales</taxon>
        <taxon>Roseomonadaceae</taxon>
        <taxon>Falsiroseomonas</taxon>
    </lineage>
</organism>
<name>A0ABV7BU37_9PROT</name>
<keyword evidence="1" id="KW-0175">Coiled coil</keyword>
<evidence type="ECO:0000256" key="1">
    <source>
        <dbReference type="SAM" id="Coils"/>
    </source>
</evidence>
<dbReference type="EMBL" id="JBHRSB010000003">
    <property type="protein sequence ID" value="MFC3000803.1"/>
    <property type="molecule type" value="Genomic_DNA"/>
</dbReference>
<gene>
    <name evidence="2" type="ORF">ACFOD3_12930</name>
</gene>
<feature type="coiled-coil region" evidence="1">
    <location>
        <begin position="22"/>
        <end position="70"/>
    </location>
</feature>
<reference evidence="3" key="1">
    <citation type="journal article" date="2019" name="Int. J. Syst. Evol. Microbiol.">
        <title>The Global Catalogue of Microorganisms (GCM) 10K type strain sequencing project: providing services to taxonomists for standard genome sequencing and annotation.</title>
        <authorList>
            <consortium name="The Broad Institute Genomics Platform"/>
            <consortium name="The Broad Institute Genome Sequencing Center for Infectious Disease"/>
            <person name="Wu L."/>
            <person name="Ma J."/>
        </authorList>
    </citation>
    <scope>NUCLEOTIDE SEQUENCE [LARGE SCALE GENOMIC DNA]</scope>
    <source>
        <strain evidence="3">CGMCC 1.16855</strain>
    </source>
</reference>
<dbReference type="RefSeq" id="WP_216836869.1">
    <property type="nucleotide sequence ID" value="NZ_JAFNJS010000003.1"/>
</dbReference>
<proteinExistence type="predicted"/>
<protein>
    <submittedName>
        <fullName evidence="2">Uncharacterized protein</fullName>
    </submittedName>
</protein>
<comment type="caution">
    <text evidence="2">The sequence shown here is derived from an EMBL/GenBank/DDBJ whole genome shotgun (WGS) entry which is preliminary data.</text>
</comment>
<evidence type="ECO:0000313" key="2">
    <source>
        <dbReference type="EMBL" id="MFC3000803.1"/>
    </source>
</evidence>